<protein>
    <recommendedName>
        <fullName evidence="3">Phage protein</fullName>
    </recommendedName>
</protein>
<comment type="caution">
    <text evidence="1">The sequence shown here is derived from an EMBL/GenBank/DDBJ whole genome shotgun (WGS) entry which is preliminary data.</text>
</comment>
<name>A0ABC9SQD8_BACCE</name>
<organism evidence="1 2">
    <name type="scientific">Bacillus cereus TIAC219</name>
    <dbReference type="NCBI Taxonomy" id="718222"/>
    <lineage>
        <taxon>Bacteria</taxon>
        <taxon>Bacillati</taxon>
        <taxon>Bacillota</taxon>
        <taxon>Bacilli</taxon>
        <taxon>Bacillales</taxon>
        <taxon>Bacillaceae</taxon>
        <taxon>Bacillus</taxon>
        <taxon>Bacillus cereus group</taxon>
    </lineage>
</organism>
<gene>
    <name evidence="1" type="ORF">IAY_06272</name>
</gene>
<sequence length="85" mass="9921">MAAVMGVTQRQIEEDYYLIDLAMYAEKSRNRKAAHKLDLLTIANAKSLEQDAYRDLVRSWTREAGIKPKREKFSRSKFEELRALS</sequence>
<accession>A0ABC9SQD8</accession>
<evidence type="ECO:0000313" key="2">
    <source>
        <dbReference type="Proteomes" id="UP000014060"/>
    </source>
</evidence>
<dbReference type="EMBL" id="AHCJ01000083">
    <property type="protein sequence ID" value="EOQ57814.1"/>
    <property type="molecule type" value="Genomic_DNA"/>
</dbReference>
<dbReference type="AlphaFoldDB" id="A0ABC9SQD8"/>
<dbReference type="Proteomes" id="UP000014060">
    <property type="component" value="Unassembled WGS sequence"/>
</dbReference>
<evidence type="ECO:0000313" key="1">
    <source>
        <dbReference type="EMBL" id="EOQ57814.1"/>
    </source>
</evidence>
<proteinExistence type="predicted"/>
<evidence type="ECO:0008006" key="3">
    <source>
        <dbReference type="Google" id="ProtNLM"/>
    </source>
</evidence>
<reference evidence="1 2" key="1">
    <citation type="submission" date="2013-01" db="EMBL/GenBank/DDBJ databases">
        <title>The Genome Sequence of Bacillus cereus TIAC219.</title>
        <authorList>
            <consortium name="The Broad Institute Genome Sequencing Platform"/>
            <consortium name="The Broad Institute Genome Sequencing Center for Infectious Disease"/>
            <person name="Feldgarden M."/>
            <person name="Van der Auwera G.A."/>
            <person name="Mahillon J."/>
            <person name="Duprez V."/>
            <person name="Timmery S."/>
            <person name="Mattelet C."/>
            <person name="Dierick K."/>
            <person name="Sun M."/>
            <person name="Yu Z."/>
            <person name="Zhu L."/>
            <person name="Hu X."/>
            <person name="Shank E.B."/>
            <person name="Swiecicka I."/>
            <person name="Hansen B.M."/>
            <person name="Andrup L."/>
            <person name="Walker B."/>
            <person name="Young S.K."/>
            <person name="Zeng Q."/>
            <person name="Gargeya S."/>
            <person name="Fitzgerald M."/>
            <person name="Haas B."/>
            <person name="Abouelleil A."/>
            <person name="Alvarado L."/>
            <person name="Arachchi H.M."/>
            <person name="Berlin A.M."/>
            <person name="Chapman S.B."/>
            <person name="Dewar J."/>
            <person name="Goldberg J."/>
            <person name="Griggs A."/>
            <person name="Gujja S."/>
            <person name="Hansen M."/>
            <person name="Howarth C."/>
            <person name="Imamovic A."/>
            <person name="Larimer J."/>
            <person name="McCowan C."/>
            <person name="Murphy C."/>
            <person name="Neiman D."/>
            <person name="Pearson M."/>
            <person name="Priest M."/>
            <person name="Roberts A."/>
            <person name="Saif S."/>
            <person name="Shea T."/>
            <person name="Sisk P."/>
            <person name="Sykes S."/>
            <person name="Wortman J."/>
            <person name="Nusbaum C."/>
            <person name="Birren B."/>
        </authorList>
    </citation>
    <scope>NUCLEOTIDE SEQUENCE [LARGE SCALE GENOMIC DNA]</scope>
    <source>
        <strain evidence="1 2">TIAC219</strain>
    </source>
</reference>